<dbReference type="InParanoid" id="A0A507API3"/>
<evidence type="ECO:0000256" key="1">
    <source>
        <dbReference type="ARBA" id="ARBA00009199"/>
    </source>
</evidence>
<dbReference type="STRING" id="1093900.A0A507API3"/>
<evidence type="ECO:0000313" key="7">
    <source>
        <dbReference type="Proteomes" id="UP000319257"/>
    </source>
</evidence>
<gene>
    <name evidence="6" type="ORF">E0L32_000932</name>
</gene>
<dbReference type="Proteomes" id="UP000319257">
    <property type="component" value="Unassembled WGS sequence"/>
</dbReference>
<dbReference type="InterPro" id="IPR023631">
    <property type="entry name" value="Amidase_dom"/>
</dbReference>
<evidence type="ECO:0000259" key="5">
    <source>
        <dbReference type="Pfam" id="PF01425"/>
    </source>
</evidence>
<dbReference type="Gene3D" id="3.90.1300.10">
    <property type="entry name" value="Amidase signature (AS) domain"/>
    <property type="match status" value="1"/>
</dbReference>
<dbReference type="RefSeq" id="XP_030994466.1">
    <property type="nucleotide sequence ID" value="XM_031144288.1"/>
</dbReference>
<name>A0A507API3_9PEZI</name>
<feature type="domain" description="Amidase" evidence="5">
    <location>
        <begin position="90"/>
        <end position="536"/>
    </location>
</feature>
<feature type="active site" description="Acyl-ester intermediate" evidence="3">
    <location>
        <position position="245"/>
    </location>
</feature>
<keyword evidence="2" id="KW-0378">Hydrolase</keyword>
<dbReference type="PANTHER" id="PTHR46072">
    <property type="entry name" value="AMIDASE-RELATED-RELATED"/>
    <property type="match status" value="1"/>
</dbReference>
<dbReference type="FunCoup" id="A0A507API3">
    <property type="interactions" value="53"/>
</dbReference>
<dbReference type="InterPro" id="IPR036928">
    <property type="entry name" value="AS_sf"/>
</dbReference>
<sequence>MVKKSDDAASTNGAKPSWEEIAAKKRQALLDSIPAEWRIPANLVTPDTQDDVTGWPEASGWFTPQELAITNATAADLLPQLASGQLKSLDVTKAFCKRACAAHQLTNCLSDTCFERALSTARRLDDHLARTGRPVGPLHGLPVSLKDNFNLKGLDATVGFVSHVGDPAPYDSVLAEVLEAAGAVFYVKTNVPTAMMIAESVNNTFGRTTHPKNRKLTSGGSSGGESALLLFKGSPLGVGTDIGGSLRIPAACTGIFTLRPSFGRFPTLRCRSGMPGQEAIQSVNGPMARTLADIQLYSAAVVGAEPWALDPKCLPIPWRAVALPARLRVAVMRHDGIVVPTPPVARALEHVAQHLRTAGHEVVEWQEPGLQAQGVSLLERMFVADGGRAIRHEVERGGEPWRPEMAAYQDARELGTWEMWKLHLERTEFQKRYLDRWNEAGIDAILCPTMPFSAVESGKFKHVGYTGVFNVLDYSCVSFPTGLYVDSAMDKALGDAHRPLSEVCAAIHGEYNPAAVHGMPISLQLVARRLEEEKVLAMTKAVLDLVH</sequence>
<feature type="active site" description="Charge relay system" evidence="3">
    <location>
        <position position="146"/>
    </location>
</feature>
<dbReference type="PIRSF" id="PIRSF001221">
    <property type="entry name" value="Amidase_fungi"/>
    <property type="match status" value="1"/>
</dbReference>
<keyword evidence="7" id="KW-1185">Reference proteome</keyword>
<evidence type="ECO:0000313" key="6">
    <source>
        <dbReference type="EMBL" id="TPX12755.1"/>
    </source>
</evidence>
<dbReference type="AlphaFoldDB" id="A0A507API3"/>
<feature type="active site" description="Charge relay system" evidence="3">
    <location>
        <position position="221"/>
    </location>
</feature>
<dbReference type="PANTHER" id="PTHR46072:SF11">
    <property type="entry name" value="AMIDASE-RELATED"/>
    <property type="match status" value="1"/>
</dbReference>
<proteinExistence type="inferred from homology"/>
<dbReference type="EMBL" id="SKBQ01000003">
    <property type="protein sequence ID" value="TPX12755.1"/>
    <property type="molecule type" value="Genomic_DNA"/>
</dbReference>
<protein>
    <recommendedName>
        <fullName evidence="5">Amidase domain-containing protein</fullName>
    </recommendedName>
</protein>
<feature type="binding site" evidence="4">
    <location>
        <begin position="242"/>
        <end position="245"/>
    </location>
    <ligand>
        <name>substrate</name>
    </ligand>
</feature>
<evidence type="ECO:0000256" key="3">
    <source>
        <dbReference type="PIRSR" id="PIRSR001221-1"/>
    </source>
</evidence>
<feature type="binding site" evidence="4">
    <location>
        <position position="221"/>
    </location>
    <ligand>
        <name>substrate</name>
    </ligand>
</feature>
<dbReference type="OrthoDB" id="6428749at2759"/>
<comment type="caution">
    <text evidence="6">The sequence shown here is derived from an EMBL/GenBank/DDBJ whole genome shotgun (WGS) entry which is preliminary data.</text>
</comment>
<dbReference type="GeneID" id="41968379"/>
<feature type="binding site" evidence="4">
    <location>
        <position position="195"/>
    </location>
    <ligand>
        <name>substrate</name>
    </ligand>
</feature>
<dbReference type="GO" id="GO:0016787">
    <property type="term" value="F:hydrolase activity"/>
    <property type="evidence" value="ECO:0007669"/>
    <property type="project" value="UniProtKB-KW"/>
</dbReference>
<evidence type="ECO:0000256" key="2">
    <source>
        <dbReference type="ARBA" id="ARBA00022801"/>
    </source>
</evidence>
<organism evidence="6 7">
    <name type="scientific">Thyridium curvatum</name>
    <dbReference type="NCBI Taxonomy" id="1093900"/>
    <lineage>
        <taxon>Eukaryota</taxon>
        <taxon>Fungi</taxon>
        <taxon>Dikarya</taxon>
        <taxon>Ascomycota</taxon>
        <taxon>Pezizomycotina</taxon>
        <taxon>Sordariomycetes</taxon>
        <taxon>Sordariomycetidae</taxon>
        <taxon>Thyridiales</taxon>
        <taxon>Thyridiaceae</taxon>
        <taxon>Thyridium</taxon>
    </lineage>
</organism>
<reference evidence="6 7" key="1">
    <citation type="submission" date="2019-06" db="EMBL/GenBank/DDBJ databases">
        <title>Draft genome sequence of the filamentous fungus Phialemoniopsis curvata isolated from diesel fuel.</title>
        <authorList>
            <person name="Varaljay V.A."/>
            <person name="Lyon W.J."/>
            <person name="Crouch A.L."/>
            <person name="Drake C.E."/>
            <person name="Hollomon J.M."/>
            <person name="Nadeau L.J."/>
            <person name="Nunn H.S."/>
            <person name="Stevenson B.S."/>
            <person name="Bojanowski C.L."/>
            <person name="Crookes-Goodson W.J."/>
        </authorList>
    </citation>
    <scope>NUCLEOTIDE SEQUENCE [LARGE SCALE GENOMIC DNA]</scope>
    <source>
        <strain evidence="6 7">D216</strain>
    </source>
</reference>
<comment type="similarity">
    <text evidence="1">Belongs to the amidase family.</text>
</comment>
<evidence type="ECO:0000256" key="4">
    <source>
        <dbReference type="PIRSR" id="PIRSR001221-2"/>
    </source>
</evidence>
<accession>A0A507API3</accession>
<dbReference type="SUPFAM" id="SSF75304">
    <property type="entry name" value="Amidase signature (AS) enzymes"/>
    <property type="match status" value="1"/>
</dbReference>
<dbReference type="Pfam" id="PF01425">
    <property type="entry name" value="Amidase"/>
    <property type="match status" value="1"/>
</dbReference>